<dbReference type="InterPro" id="IPR027417">
    <property type="entry name" value="P-loop_NTPase"/>
</dbReference>
<dbReference type="RefSeq" id="XP_071907191.1">
    <property type="nucleotide sequence ID" value="XM_072051090.1"/>
</dbReference>
<evidence type="ECO:0000256" key="4">
    <source>
        <dbReference type="ARBA" id="ARBA00022614"/>
    </source>
</evidence>
<dbReference type="Gene3D" id="1.10.8.430">
    <property type="entry name" value="Helical domain of apoptotic protease-activating factors"/>
    <property type="match status" value="1"/>
</dbReference>
<feature type="domain" description="Disease resistance protein winged helix" evidence="10">
    <location>
        <begin position="636"/>
        <end position="683"/>
    </location>
</feature>
<dbReference type="Pfam" id="PF23559">
    <property type="entry name" value="WHD_DRP"/>
    <property type="match status" value="1"/>
</dbReference>
<dbReference type="GO" id="GO:0005524">
    <property type="term" value="F:ATP binding"/>
    <property type="evidence" value="ECO:0007669"/>
    <property type="project" value="UniProtKB-KW"/>
</dbReference>
<evidence type="ECO:0000256" key="3">
    <source>
        <dbReference type="ARBA" id="ARBA00022490"/>
    </source>
</evidence>
<dbReference type="FunFam" id="1.10.10.10:FF:000322">
    <property type="entry name" value="Probable disease resistance protein At1g63360"/>
    <property type="match status" value="1"/>
</dbReference>
<keyword evidence="5" id="KW-0677">Repeat</keyword>
<evidence type="ECO:0000256" key="7">
    <source>
        <dbReference type="ARBA" id="ARBA00022821"/>
    </source>
</evidence>
<dbReference type="Gene3D" id="3.40.50.300">
    <property type="entry name" value="P-loop containing nucleotide triphosphate hydrolases"/>
    <property type="match status" value="1"/>
</dbReference>
<reference evidence="12" key="2">
    <citation type="submission" date="2025-04" db="UniProtKB">
        <authorList>
            <consortium name="RefSeq"/>
        </authorList>
    </citation>
    <scope>IDENTIFICATION</scope>
    <source>
        <tissue evidence="12 13">Leaves</tissue>
    </source>
</reference>
<organism evidence="11 12">
    <name type="scientific">Coffea arabica</name>
    <name type="common">Arabian coffee</name>
    <dbReference type="NCBI Taxonomy" id="13443"/>
    <lineage>
        <taxon>Eukaryota</taxon>
        <taxon>Viridiplantae</taxon>
        <taxon>Streptophyta</taxon>
        <taxon>Embryophyta</taxon>
        <taxon>Tracheophyta</taxon>
        <taxon>Spermatophyta</taxon>
        <taxon>Magnoliopsida</taxon>
        <taxon>eudicotyledons</taxon>
        <taxon>Gunneridae</taxon>
        <taxon>Pentapetalae</taxon>
        <taxon>asterids</taxon>
        <taxon>lamiids</taxon>
        <taxon>Gentianales</taxon>
        <taxon>Rubiaceae</taxon>
        <taxon>Ixoroideae</taxon>
        <taxon>Gardenieae complex</taxon>
        <taxon>Bertiereae - Coffeeae clade</taxon>
        <taxon>Coffeeae</taxon>
        <taxon>Coffea</taxon>
    </lineage>
</organism>
<dbReference type="Proteomes" id="UP001652660">
    <property type="component" value="Chromosome 5c"/>
</dbReference>
<keyword evidence="4" id="KW-0433">Leucine-rich repeat</keyword>
<evidence type="ECO:0000313" key="14">
    <source>
        <dbReference type="RefSeq" id="XP_071907192.1"/>
    </source>
</evidence>
<evidence type="ECO:0000259" key="10">
    <source>
        <dbReference type="Pfam" id="PF23559"/>
    </source>
</evidence>
<evidence type="ECO:0000256" key="8">
    <source>
        <dbReference type="ARBA" id="ARBA00022840"/>
    </source>
</evidence>
<evidence type="ECO:0000256" key="6">
    <source>
        <dbReference type="ARBA" id="ARBA00022741"/>
    </source>
</evidence>
<dbReference type="Gene3D" id="1.10.10.10">
    <property type="entry name" value="Winged helix-like DNA-binding domain superfamily/Winged helix DNA-binding domain"/>
    <property type="match status" value="1"/>
</dbReference>
<dbReference type="RefSeq" id="XP_071907192.1">
    <property type="nucleotide sequence ID" value="XM_072051091.1"/>
</dbReference>
<dbReference type="PRINTS" id="PR00364">
    <property type="entry name" value="DISEASERSIST"/>
</dbReference>
<comment type="similarity">
    <text evidence="2">Belongs to the disease resistance NB-LRR family.</text>
</comment>
<dbReference type="PANTHER" id="PTHR23155">
    <property type="entry name" value="DISEASE RESISTANCE PROTEIN RP"/>
    <property type="match status" value="1"/>
</dbReference>
<dbReference type="InterPro" id="IPR044974">
    <property type="entry name" value="Disease_R_plants"/>
</dbReference>
<dbReference type="InterPro" id="IPR058922">
    <property type="entry name" value="WHD_DRP"/>
</dbReference>
<dbReference type="AlphaFoldDB" id="A0A6P6SDZ5"/>
<dbReference type="PANTHER" id="PTHR23155:SF1152">
    <property type="entry name" value="AAA+ ATPASE DOMAIN-CONTAINING PROTEIN"/>
    <property type="match status" value="1"/>
</dbReference>
<evidence type="ECO:0000313" key="13">
    <source>
        <dbReference type="RefSeq" id="XP_071907191.1"/>
    </source>
</evidence>
<gene>
    <name evidence="12 13 14" type="primary">LOC113690108</name>
</gene>
<evidence type="ECO:0000313" key="11">
    <source>
        <dbReference type="Proteomes" id="UP001652660"/>
    </source>
</evidence>
<keyword evidence="3" id="KW-0963">Cytoplasm</keyword>
<dbReference type="InterPro" id="IPR036388">
    <property type="entry name" value="WH-like_DNA-bd_sf"/>
</dbReference>
<keyword evidence="6" id="KW-0547">Nucleotide-binding</keyword>
<evidence type="ECO:0000256" key="2">
    <source>
        <dbReference type="ARBA" id="ARBA00008894"/>
    </source>
</evidence>
<protein>
    <submittedName>
        <fullName evidence="12 13 14">Late blight resistance protein homolog R1A-4</fullName>
    </submittedName>
</protein>
<name>A0A6P6SDZ5_COFAR</name>
<evidence type="ECO:0000256" key="5">
    <source>
        <dbReference type="ARBA" id="ARBA00022737"/>
    </source>
</evidence>
<dbReference type="SUPFAM" id="SSF52540">
    <property type="entry name" value="P-loop containing nucleoside triphosphate hydrolases"/>
    <property type="match status" value="1"/>
</dbReference>
<keyword evidence="7" id="KW-0611">Plant defense</keyword>
<evidence type="ECO:0000256" key="1">
    <source>
        <dbReference type="ARBA" id="ARBA00004496"/>
    </source>
</evidence>
<accession>A0A6P6SDZ5</accession>
<dbReference type="GO" id="GO:0098542">
    <property type="term" value="P:defense response to other organism"/>
    <property type="evidence" value="ECO:0007669"/>
    <property type="project" value="TreeGrafter"/>
</dbReference>
<sequence length="693" mass="78611">MGRVFNLSYLPLDVLKKYQDDIHSLCLRPQSEYVVTDQGMDIISFLDHISAWEPVVFGFQAKIMSFKPRILQTYRALLNRFSSQSRCSCLRDEELVEFIKYLRQDLDGLRRSLLFKANPAEPEFRLHAQIEALQDELIFLKNLIGFAKLGSVELGLLDALSNRLEYGALHAALISYECSFYNEDREGIGVTEYFCSKIGELLRVIKPVKLNYRLLEMYIKVLSASRTSALLRSMEMGKQIMGDFNDSLINRLWEPLWSSKSLMGPVKRQMQILYEGLRFLRSILRELPENVLDELNPNIGDVMSCAGIIICALFASEAEQIPYPLDGYIMLGDTNNEIKRIKDETGRWSTTASLPSDNCLAGQEACNSFSSPMSSTGMRPLPPSPRIPEVHEVVIGFDDEAQTIIGRLTSESRQLEIVPIVGMPGLGKTTLAKKVYGDAEIEGHFQLHLWCCNGEYTQKQLREKDEDDLLTMLYQMLKGKKYLVVLDDVWESGLWNDLNLAFQDAPKGSKILITSRFSNITAHVKLGEPHYLRLLTEEQSWQLLQKKVFGEEECPQSVHGAGIEIARFCGGLPLTVVIIAGVLATLERDGWIWEEFARRITLTMVCGTDPCMASLELSYEKLPPPLKPCFLYFAAFREAEKIGTKNLMCLWIAEGLVERKEGRRLEDVAEEYLMSLIGRNLVTVSAYIDPLVE</sequence>
<dbReference type="GO" id="GO:0005737">
    <property type="term" value="C:cytoplasm"/>
    <property type="evidence" value="ECO:0007669"/>
    <property type="project" value="UniProtKB-SubCell"/>
</dbReference>
<comment type="subcellular location">
    <subcellularLocation>
        <location evidence="1">Cytoplasm</location>
    </subcellularLocation>
</comment>
<evidence type="ECO:0000259" key="9">
    <source>
        <dbReference type="Pfam" id="PF00931"/>
    </source>
</evidence>
<dbReference type="InterPro" id="IPR002182">
    <property type="entry name" value="NB-ARC"/>
</dbReference>
<dbReference type="GO" id="GO:0043531">
    <property type="term" value="F:ADP binding"/>
    <property type="evidence" value="ECO:0007669"/>
    <property type="project" value="InterPro"/>
</dbReference>
<dbReference type="RefSeq" id="XP_027063727.1">
    <property type="nucleotide sequence ID" value="XM_027207926.1"/>
</dbReference>
<proteinExistence type="inferred from homology"/>
<reference evidence="11" key="1">
    <citation type="journal article" date="2025" name="Foods">
        <title>Unveiling the Microbial Signatures of Arabica Coffee Cherries: Insights into Ripeness Specific Diversity, Functional Traits, and Implications for Quality and Safety.</title>
        <authorList>
            <consortium name="RefSeq"/>
            <person name="Tenea G.N."/>
            <person name="Cifuentes V."/>
            <person name="Reyes P."/>
            <person name="Cevallos-Vallejos M."/>
        </authorList>
    </citation>
    <scope>NUCLEOTIDE SEQUENCE [LARGE SCALE GENOMIC DNA]</scope>
</reference>
<dbReference type="Pfam" id="PF00931">
    <property type="entry name" value="NB-ARC"/>
    <property type="match status" value="1"/>
</dbReference>
<dbReference type="InterPro" id="IPR042197">
    <property type="entry name" value="Apaf_helical"/>
</dbReference>
<dbReference type="GeneID" id="113690108"/>
<keyword evidence="8" id="KW-0067">ATP-binding</keyword>
<evidence type="ECO:0000313" key="12">
    <source>
        <dbReference type="RefSeq" id="XP_027063727.1"/>
    </source>
</evidence>
<feature type="domain" description="NB-ARC" evidence="9">
    <location>
        <begin position="399"/>
        <end position="552"/>
    </location>
</feature>
<keyword evidence="11" id="KW-1185">Reference proteome</keyword>